<feature type="region of interest" description="Disordered" evidence="1">
    <location>
        <begin position="1"/>
        <end position="189"/>
    </location>
</feature>
<sequence>DRLLSRPPHAPRPLRPMDARDAGRAPAAPERPHLAIVHLRRRGLRGADPIASGGEPVDGRPARPAGAAGGGRGDPVRGAVPEHAAGPPHRGCTRGAEPREPDLLGHQGDQGRGAEHRRADRRRARPLYQPRPRRTDRRRWPGRQRSYGRNPRAPGAGPGRSRGRHRRPVRHDGRPRRGDPRCLGRRGPPACRNHGLCRQICLGILRPVPRCGGLVRAPEGRQARLSDEPGQRRRSPARGRTRPCGGRRHGDGQARPALPRRAGPREGRVRRSDLRLPGERRICDDRGRRGRGCRGPRRPDAGDVAGLQTRRRDGGAQLPRTRRCPADQWL</sequence>
<dbReference type="EMBL" id="CADCVY010000002">
    <property type="protein sequence ID" value="CAA9487293.1"/>
    <property type="molecule type" value="Genomic_DNA"/>
</dbReference>
<feature type="compositionally biased region" description="Basic residues" evidence="1">
    <location>
        <begin position="232"/>
        <end position="247"/>
    </location>
</feature>
<name>A0A6J4S8F0_9SPHN</name>
<gene>
    <name evidence="2" type="ORF">AVDCRST_MAG44-21</name>
</gene>
<accession>A0A6J4S8F0</accession>
<feature type="compositionally biased region" description="Low complexity" evidence="1">
    <location>
        <begin position="143"/>
        <end position="155"/>
    </location>
</feature>
<keyword evidence="2" id="KW-0456">Lyase</keyword>
<feature type="compositionally biased region" description="Basic and acidic residues" evidence="1">
    <location>
        <begin position="221"/>
        <end position="231"/>
    </location>
</feature>
<feature type="compositionally biased region" description="Basic and acidic residues" evidence="1">
    <location>
        <begin position="263"/>
        <end position="287"/>
    </location>
</feature>
<evidence type="ECO:0000313" key="2">
    <source>
        <dbReference type="EMBL" id="CAA9487293.1"/>
    </source>
</evidence>
<reference evidence="2" key="1">
    <citation type="submission" date="2020-02" db="EMBL/GenBank/DDBJ databases">
        <authorList>
            <person name="Meier V. D."/>
        </authorList>
    </citation>
    <scope>NUCLEOTIDE SEQUENCE</scope>
    <source>
        <strain evidence="2">AVDCRST_MAG44</strain>
    </source>
</reference>
<dbReference type="AlphaFoldDB" id="A0A6J4S8F0"/>
<evidence type="ECO:0000256" key="1">
    <source>
        <dbReference type="SAM" id="MobiDB-lite"/>
    </source>
</evidence>
<feature type="compositionally biased region" description="Basic and acidic residues" evidence="1">
    <location>
        <begin position="170"/>
        <end position="182"/>
    </location>
</feature>
<dbReference type="EC" id="4.2.1.24" evidence="2"/>
<dbReference type="GO" id="GO:0004655">
    <property type="term" value="F:porphobilinogen synthase activity"/>
    <property type="evidence" value="ECO:0007669"/>
    <property type="project" value="UniProtKB-EC"/>
</dbReference>
<feature type="non-terminal residue" evidence="2">
    <location>
        <position position="330"/>
    </location>
</feature>
<feature type="region of interest" description="Disordered" evidence="1">
    <location>
        <begin position="221"/>
        <end position="330"/>
    </location>
</feature>
<organism evidence="2">
    <name type="scientific">uncultured Sphingomonas sp</name>
    <dbReference type="NCBI Taxonomy" id="158754"/>
    <lineage>
        <taxon>Bacteria</taxon>
        <taxon>Pseudomonadati</taxon>
        <taxon>Pseudomonadota</taxon>
        <taxon>Alphaproteobacteria</taxon>
        <taxon>Sphingomonadales</taxon>
        <taxon>Sphingomonadaceae</taxon>
        <taxon>Sphingomonas</taxon>
        <taxon>environmental samples</taxon>
    </lineage>
</organism>
<proteinExistence type="predicted"/>
<protein>
    <submittedName>
        <fullName evidence="2">Porphobilinogen synthase</fullName>
        <ecNumber evidence="2">4.2.1.24</ecNumber>
    </submittedName>
</protein>
<feature type="compositionally biased region" description="Basic residues" evidence="1">
    <location>
        <begin position="119"/>
        <end position="142"/>
    </location>
</feature>
<feature type="non-terminal residue" evidence="2">
    <location>
        <position position="1"/>
    </location>
</feature>